<name>A0A7J0BV48_9BACT</name>
<dbReference type="EMBL" id="BLVP01000008">
    <property type="protein sequence ID" value="GFM37583.1"/>
    <property type="molecule type" value="Genomic_DNA"/>
</dbReference>
<evidence type="ECO:0000313" key="1">
    <source>
        <dbReference type="EMBL" id="GFM37583.1"/>
    </source>
</evidence>
<dbReference type="Proteomes" id="UP000503820">
    <property type="component" value="Unassembled WGS sequence"/>
</dbReference>
<sequence length="166" mass="19462">MRGVILCYAVLASFLTICLVCFLAVAPAQARKLEQRTSIQEVRELYENVNKTRASEVNARENDAIIRQRLECYAEYADYTPRLRVCNNAYVKELVSQARDKVRSRPDLGWFVVNINLCPVMYNLCTGQTQNDRERCILFERQCVDYTLDRFWRGAAQYTHQQYRSE</sequence>
<reference evidence="1 2" key="1">
    <citation type="submission" date="2020-05" db="EMBL/GenBank/DDBJ databases">
        <title>Draft genome sequence of Desulfovibrio psychrotolerans JS1T.</title>
        <authorList>
            <person name="Ueno A."/>
            <person name="Tamazawa S."/>
            <person name="Tamamura S."/>
            <person name="Murakami T."/>
            <person name="Kiyama T."/>
            <person name="Inomata H."/>
            <person name="Amano Y."/>
            <person name="Miyakawa K."/>
            <person name="Tamaki H."/>
            <person name="Naganuma T."/>
            <person name="Kaneko K."/>
        </authorList>
    </citation>
    <scope>NUCLEOTIDE SEQUENCE [LARGE SCALE GENOMIC DNA]</scope>
    <source>
        <strain evidence="1 2">JS1</strain>
    </source>
</reference>
<organism evidence="1 2">
    <name type="scientific">Desulfovibrio psychrotolerans</name>
    <dbReference type="NCBI Taxonomy" id="415242"/>
    <lineage>
        <taxon>Bacteria</taxon>
        <taxon>Pseudomonadati</taxon>
        <taxon>Thermodesulfobacteriota</taxon>
        <taxon>Desulfovibrionia</taxon>
        <taxon>Desulfovibrionales</taxon>
        <taxon>Desulfovibrionaceae</taxon>
        <taxon>Desulfovibrio</taxon>
    </lineage>
</organism>
<evidence type="ECO:0000313" key="2">
    <source>
        <dbReference type="Proteomes" id="UP000503820"/>
    </source>
</evidence>
<protein>
    <submittedName>
        <fullName evidence="1">Uncharacterized protein</fullName>
    </submittedName>
</protein>
<accession>A0A7J0BV48</accession>
<keyword evidence="2" id="KW-1185">Reference proteome</keyword>
<proteinExistence type="predicted"/>
<dbReference type="RefSeq" id="WP_174410164.1">
    <property type="nucleotide sequence ID" value="NZ_BLVP01000008.1"/>
</dbReference>
<gene>
    <name evidence="1" type="ORF">DSM19430T_22670</name>
</gene>
<comment type="caution">
    <text evidence="1">The sequence shown here is derived from an EMBL/GenBank/DDBJ whole genome shotgun (WGS) entry which is preliminary data.</text>
</comment>
<dbReference type="AlphaFoldDB" id="A0A7J0BV48"/>